<dbReference type="EMBL" id="JABXXO010000011">
    <property type="protein sequence ID" value="KAF7763978.1"/>
    <property type="molecule type" value="Genomic_DNA"/>
</dbReference>
<evidence type="ECO:0000313" key="2">
    <source>
        <dbReference type="Proteomes" id="UP000629468"/>
    </source>
</evidence>
<accession>A0A8H7EYI3</accession>
<dbReference type="Proteomes" id="UP000629468">
    <property type="component" value="Unassembled WGS sequence"/>
</dbReference>
<gene>
    <name evidence="1" type="ORF">Agabi119p4_8515</name>
</gene>
<proteinExistence type="predicted"/>
<evidence type="ECO:0000313" key="1">
    <source>
        <dbReference type="EMBL" id="KAF7763978.1"/>
    </source>
</evidence>
<dbReference type="AlphaFoldDB" id="A0A8H7EYI3"/>
<reference evidence="1 2" key="1">
    <citation type="journal article" name="Sci. Rep.">
        <title>Telomere-to-telomere assembled and centromere annotated genomes of the two main subspecies of the button mushroom Agaricus bisporus reveal especially polymorphic chromosome ends.</title>
        <authorList>
            <person name="Sonnenberg A.S.M."/>
            <person name="Sedaghat-Telgerd N."/>
            <person name="Lavrijssen B."/>
            <person name="Ohm R.A."/>
            <person name="Hendrickx P.M."/>
            <person name="Scholtmeijer K."/>
            <person name="Baars J.J.P."/>
            <person name="van Peer A."/>
        </authorList>
    </citation>
    <scope>NUCLEOTIDE SEQUENCE [LARGE SCALE GENOMIC DNA]</scope>
    <source>
        <strain evidence="1 2">H119_p4</strain>
    </source>
</reference>
<sequence length="116" mass="13181">MASKTTYSCLFSYAKYYPSDIERAAAKRALERAEESFEEVIGGRLVGRSVEWVLMGKEHALYMGQKLHWTVRAFCGDHAVMTLHLFDGQAEPAELFMNGGQWGTVRNRAEFCALPW</sequence>
<comment type="caution">
    <text evidence="1">The sequence shown here is derived from an EMBL/GenBank/DDBJ whole genome shotgun (WGS) entry which is preliminary data.</text>
</comment>
<organism evidence="1 2">
    <name type="scientific">Agaricus bisporus var. burnettii</name>
    <dbReference type="NCBI Taxonomy" id="192524"/>
    <lineage>
        <taxon>Eukaryota</taxon>
        <taxon>Fungi</taxon>
        <taxon>Dikarya</taxon>
        <taxon>Basidiomycota</taxon>
        <taxon>Agaricomycotina</taxon>
        <taxon>Agaricomycetes</taxon>
        <taxon>Agaricomycetidae</taxon>
        <taxon>Agaricales</taxon>
        <taxon>Agaricineae</taxon>
        <taxon>Agaricaceae</taxon>
        <taxon>Agaricus</taxon>
    </lineage>
</organism>
<protein>
    <submittedName>
        <fullName evidence="1">Uncharacterized protein</fullName>
    </submittedName>
</protein>
<name>A0A8H7EYI3_AGABI</name>